<dbReference type="GO" id="GO:0052689">
    <property type="term" value="F:carboxylic ester hydrolase activity"/>
    <property type="evidence" value="ECO:0007669"/>
    <property type="project" value="UniProtKB-KW"/>
</dbReference>
<keyword evidence="5 8" id="KW-0378">Hydrolase</keyword>
<evidence type="ECO:0000256" key="3">
    <source>
        <dbReference type="ARBA" id="ARBA00022723"/>
    </source>
</evidence>
<dbReference type="InterPro" id="IPR011118">
    <property type="entry name" value="Tannase/feruloyl_esterase"/>
</dbReference>
<keyword evidence="3" id="KW-0479">Metal-binding</keyword>
<dbReference type="EMBL" id="JAZIBG010000019">
    <property type="protein sequence ID" value="MEF7613570.1"/>
    <property type="molecule type" value="Genomic_DNA"/>
</dbReference>
<dbReference type="RefSeq" id="WP_332288513.1">
    <property type="nucleotide sequence ID" value="NZ_JAZIBG010000019.1"/>
</dbReference>
<dbReference type="PANTHER" id="PTHR33938:SF15">
    <property type="entry name" value="FERULOYL ESTERASE B-RELATED"/>
    <property type="match status" value="1"/>
</dbReference>
<dbReference type="PANTHER" id="PTHR33938">
    <property type="entry name" value="FERULOYL ESTERASE B-RELATED"/>
    <property type="match status" value="1"/>
</dbReference>
<evidence type="ECO:0000313" key="8">
    <source>
        <dbReference type="EMBL" id="MEF7613570.1"/>
    </source>
</evidence>
<dbReference type="Proteomes" id="UP001336250">
    <property type="component" value="Unassembled WGS sequence"/>
</dbReference>
<dbReference type="GO" id="GO:0046872">
    <property type="term" value="F:metal ion binding"/>
    <property type="evidence" value="ECO:0007669"/>
    <property type="project" value="UniProtKB-KW"/>
</dbReference>
<comment type="similarity">
    <text evidence="1">Belongs to the tannase family.</text>
</comment>
<dbReference type="AlphaFoldDB" id="A0AAW9QFY7"/>
<evidence type="ECO:0000256" key="5">
    <source>
        <dbReference type="ARBA" id="ARBA00022801"/>
    </source>
</evidence>
<dbReference type="SUPFAM" id="SSF53474">
    <property type="entry name" value="alpha/beta-Hydrolases"/>
    <property type="match status" value="1"/>
</dbReference>
<keyword evidence="6" id="KW-0106">Calcium</keyword>
<dbReference type="Pfam" id="PF07519">
    <property type="entry name" value="Tannase"/>
    <property type="match status" value="1"/>
</dbReference>
<dbReference type="PROSITE" id="PS51257">
    <property type="entry name" value="PROKAR_LIPOPROTEIN"/>
    <property type="match status" value="1"/>
</dbReference>
<reference evidence="8 9" key="1">
    <citation type="submission" date="2024-02" db="EMBL/GenBank/DDBJ databases">
        <title>Genome sequence of Aquincola sp. MAHUQ-54.</title>
        <authorList>
            <person name="Huq M.A."/>
        </authorList>
    </citation>
    <scope>NUCLEOTIDE SEQUENCE [LARGE SCALE GENOMIC DNA]</scope>
    <source>
        <strain evidence="8 9">MAHUQ-54</strain>
    </source>
</reference>
<evidence type="ECO:0000256" key="2">
    <source>
        <dbReference type="ARBA" id="ARBA00022487"/>
    </source>
</evidence>
<gene>
    <name evidence="8" type="ORF">V4F39_06560</name>
</gene>
<comment type="caution">
    <text evidence="8">The sequence shown here is derived from an EMBL/GenBank/DDBJ whole genome shotgun (WGS) entry which is preliminary data.</text>
</comment>
<keyword evidence="4" id="KW-0732">Signal</keyword>
<organism evidence="8 9">
    <name type="scientific">Aquincola agrisoli</name>
    <dbReference type="NCBI Taxonomy" id="3119538"/>
    <lineage>
        <taxon>Bacteria</taxon>
        <taxon>Pseudomonadati</taxon>
        <taxon>Pseudomonadota</taxon>
        <taxon>Betaproteobacteria</taxon>
        <taxon>Burkholderiales</taxon>
        <taxon>Sphaerotilaceae</taxon>
        <taxon>Aquincola</taxon>
    </lineage>
</organism>
<keyword evidence="7" id="KW-1015">Disulfide bond</keyword>
<proteinExistence type="inferred from homology"/>
<evidence type="ECO:0000256" key="7">
    <source>
        <dbReference type="ARBA" id="ARBA00023157"/>
    </source>
</evidence>
<accession>A0AAW9QFY7</accession>
<dbReference type="Gene3D" id="3.40.50.1820">
    <property type="entry name" value="alpha/beta hydrolase"/>
    <property type="match status" value="1"/>
</dbReference>
<keyword evidence="9" id="KW-1185">Reference proteome</keyword>
<keyword evidence="2" id="KW-0719">Serine esterase</keyword>
<protein>
    <submittedName>
        <fullName evidence="8">Tannase/feruloyl esterase family alpha/beta hydrolase</fullName>
    </submittedName>
</protein>
<evidence type="ECO:0000256" key="6">
    <source>
        <dbReference type="ARBA" id="ARBA00022837"/>
    </source>
</evidence>
<dbReference type="InterPro" id="IPR029058">
    <property type="entry name" value="AB_hydrolase_fold"/>
</dbReference>
<name>A0AAW9QFY7_9BURK</name>
<sequence>MRNPFPARRAQWLAGACAVGIGLLVSGCGDDDDDDGTPPVSAQAACDALAGQTVAGATIRTAVIVPAAQSVGEYCRVLGSIRTSLNFEVRLPTTWNKKLLYGGGGGWDGAISGPPQSPSATTAGYVIVSSDGGRQGSNLDASSFLRNPQGQQDFGYLSIHTVLEAAKAIVHRRYDAAPERSYFEGCSNGGREALIQATRFPNDYDGIVVRAPAYSFTELFQAFVANGKALNAPGGQINDAKAALIGNAVRAQCDAADGVADGIVSHQEACSFDPAALRCTAGDADTCLTDAQIHTVNTIYGELRRADSSLVYPGWGPGGEGLGWPAWVTGTAVGGTGLQFQFGSGLIKYWVTQDPAFDVLTFNPENYAPALGLAASTLDAGPDLRTFFARGGKMVLVHGTHDWAISYKGSIKYFNDVAATVGGASVRDASMEFFLQPGVQHCSGGVGPDTVELVDAVAKWAESNTRPSAQGIVARKLDTAGAIQASRPLCRYPTFPKYKGSGDVNAAESYTCQAS</sequence>
<evidence type="ECO:0000256" key="1">
    <source>
        <dbReference type="ARBA" id="ARBA00006249"/>
    </source>
</evidence>
<evidence type="ECO:0000313" key="9">
    <source>
        <dbReference type="Proteomes" id="UP001336250"/>
    </source>
</evidence>
<evidence type="ECO:0000256" key="4">
    <source>
        <dbReference type="ARBA" id="ARBA00022729"/>
    </source>
</evidence>